<dbReference type="NCBIfam" id="NF009150">
    <property type="entry name" value="PRK12497.1-3"/>
    <property type="match status" value="1"/>
</dbReference>
<feature type="region of interest" description="Disordered" evidence="3">
    <location>
        <begin position="1"/>
        <end position="88"/>
    </location>
</feature>
<dbReference type="PANTHER" id="PTHR34039:SF1">
    <property type="entry name" value="UPF0102 PROTEIN YRAN"/>
    <property type="match status" value="1"/>
</dbReference>
<keyword evidence="4" id="KW-0378">Hydrolase</keyword>
<keyword evidence="4" id="KW-0255">Endonuclease</keyword>
<dbReference type="RefSeq" id="WP_184142676.1">
    <property type="nucleotide sequence ID" value="NZ_JACHIB010000007.1"/>
</dbReference>
<dbReference type="SUPFAM" id="SSF52980">
    <property type="entry name" value="Restriction endonuclease-like"/>
    <property type="match status" value="1"/>
</dbReference>
<proteinExistence type="inferred from homology"/>
<reference evidence="4 5" key="1">
    <citation type="submission" date="2020-08" db="EMBL/GenBank/DDBJ databases">
        <title>Genomic Encyclopedia of Type Strains, Phase IV (KMG-IV): sequencing the most valuable type-strain genomes for metagenomic binning, comparative biology and taxonomic classification.</title>
        <authorList>
            <person name="Goeker M."/>
        </authorList>
    </citation>
    <scope>NUCLEOTIDE SEQUENCE [LARGE SCALE GENOMIC DNA]</scope>
    <source>
        <strain evidence="4 5">DSM 12141</strain>
    </source>
</reference>
<dbReference type="EMBL" id="JACHIB010000007">
    <property type="protein sequence ID" value="MBB6083382.1"/>
    <property type="molecule type" value="Genomic_DNA"/>
</dbReference>
<evidence type="ECO:0000313" key="4">
    <source>
        <dbReference type="EMBL" id="MBB6083382.1"/>
    </source>
</evidence>
<feature type="compositionally biased region" description="Basic residues" evidence="3">
    <location>
        <begin position="17"/>
        <end position="26"/>
    </location>
</feature>
<dbReference type="GO" id="GO:0003676">
    <property type="term" value="F:nucleic acid binding"/>
    <property type="evidence" value="ECO:0007669"/>
    <property type="project" value="InterPro"/>
</dbReference>
<comment type="similarity">
    <text evidence="1 2">Belongs to the UPF0102 family.</text>
</comment>
<dbReference type="AlphaFoldDB" id="A0A7W9TPF5"/>
<dbReference type="PANTHER" id="PTHR34039">
    <property type="entry name" value="UPF0102 PROTEIN YRAN"/>
    <property type="match status" value="1"/>
</dbReference>
<evidence type="ECO:0000256" key="3">
    <source>
        <dbReference type="SAM" id="MobiDB-lite"/>
    </source>
</evidence>
<gene>
    <name evidence="4" type="ORF">HNR28_001420</name>
</gene>
<comment type="caution">
    <text evidence="4">The sequence shown here is derived from an EMBL/GenBank/DDBJ whole genome shotgun (WGS) entry which is preliminary data.</text>
</comment>
<dbReference type="Proteomes" id="UP000541136">
    <property type="component" value="Unassembled WGS sequence"/>
</dbReference>
<dbReference type="GO" id="GO:0004519">
    <property type="term" value="F:endonuclease activity"/>
    <property type="evidence" value="ECO:0007669"/>
    <property type="project" value="UniProtKB-KW"/>
</dbReference>
<sequence length="193" mass="20442">MPADPYEAARQAQRGAVARRKRRLRRSGTAAAGSTAGPARLAGSADPAGPAHLADRAGPAKPPGLAAAGPPPAGSPTQRQGRAAEARAARHLEARGVRILAVNLRCRAGEIDLVAREGAVLLFIEVRERRNPVFGGAAASVNRSKQARLIRAAHHFLPRLARLHFGGAAPACRFDVVAFEADRPRWIRDAFRA</sequence>
<feature type="compositionally biased region" description="Low complexity" evidence="3">
    <location>
        <begin position="57"/>
        <end position="68"/>
    </location>
</feature>
<dbReference type="InterPro" id="IPR003509">
    <property type="entry name" value="UPF0102_YraN-like"/>
</dbReference>
<dbReference type="Gene3D" id="3.40.1350.10">
    <property type="match status" value="1"/>
</dbReference>
<evidence type="ECO:0000313" key="5">
    <source>
        <dbReference type="Proteomes" id="UP000541136"/>
    </source>
</evidence>
<accession>A0A7W9TPF5</accession>
<name>A0A7W9TPF5_CASDE</name>
<organism evidence="4 5">
    <name type="scientific">Castellaniella defragrans</name>
    <name type="common">Alcaligenes defragrans</name>
    <dbReference type="NCBI Taxonomy" id="75697"/>
    <lineage>
        <taxon>Bacteria</taxon>
        <taxon>Pseudomonadati</taxon>
        <taxon>Pseudomonadota</taxon>
        <taxon>Betaproteobacteria</taxon>
        <taxon>Burkholderiales</taxon>
        <taxon>Alcaligenaceae</taxon>
        <taxon>Castellaniella</taxon>
    </lineage>
</organism>
<evidence type="ECO:0000256" key="2">
    <source>
        <dbReference type="HAMAP-Rule" id="MF_00048"/>
    </source>
</evidence>
<dbReference type="NCBIfam" id="TIGR00252">
    <property type="entry name" value="YraN family protein"/>
    <property type="match status" value="1"/>
</dbReference>
<keyword evidence="4" id="KW-0540">Nuclease</keyword>
<dbReference type="Pfam" id="PF02021">
    <property type="entry name" value="UPF0102"/>
    <property type="match status" value="1"/>
</dbReference>
<dbReference type="InterPro" id="IPR011335">
    <property type="entry name" value="Restrct_endonuc-II-like"/>
</dbReference>
<protein>
    <recommendedName>
        <fullName evidence="2">UPF0102 protein HNR28_001420</fullName>
    </recommendedName>
</protein>
<dbReference type="InterPro" id="IPR011856">
    <property type="entry name" value="tRNA_endonuc-like_dom_sf"/>
</dbReference>
<evidence type="ECO:0000256" key="1">
    <source>
        <dbReference type="ARBA" id="ARBA00006738"/>
    </source>
</evidence>
<dbReference type="HAMAP" id="MF_00048">
    <property type="entry name" value="UPF0102"/>
    <property type="match status" value="1"/>
</dbReference>
<feature type="compositionally biased region" description="Low complexity" evidence="3">
    <location>
        <begin position="27"/>
        <end position="42"/>
    </location>
</feature>